<reference evidence="1" key="1">
    <citation type="submission" date="2021-01" db="EMBL/GenBank/DDBJ databases">
        <authorList>
            <person name="Corre E."/>
            <person name="Pelletier E."/>
            <person name="Niang G."/>
            <person name="Scheremetjew M."/>
            <person name="Finn R."/>
            <person name="Kale V."/>
            <person name="Holt S."/>
            <person name="Cochrane G."/>
            <person name="Meng A."/>
            <person name="Brown T."/>
            <person name="Cohen L."/>
        </authorList>
    </citation>
    <scope>NUCLEOTIDE SEQUENCE</scope>
    <source>
        <strain evidence="1">RCC3387</strain>
    </source>
</reference>
<gene>
    <name evidence="1" type="ORF">BRAN1462_LOCUS34722</name>
</gene>
<sequence length="327" mass="35970">MAQGPGSARTVALACGRPLVPAAMATESRFDRHRFDNHTAWLDREGRRKAKAEGRSLGFGYAEPRAPPPAKQERPFYVLEPAFTSGLMVNRKYNMIESNYKSETERSDPHHYPNYLEVTDAQHFGDFRRRSQNVDPREWKPNPAFADIVTDDMVKQQLSAHLGEARKQYDPKMVATLFDDQVRPQAHTLKELNCDVSCLDLPTREGGPISGRVGASPTAAGRAPRGDWGWCMGGRKAPALDRPMDEAAKTLAKTQSLPQMALANQPSMLHGNLGGSAEATFHGVHTRKFGGGKLPEAPDLRMRGSTLAQTGWAGTFPAQNQSMYNGG</sequence>
<organism evidence="1">
    <name type="scientific">Zooxanthella nutricula</name>
    <dbReference type="NCBI Taxonomy" id="1333877"/>
    <lineage>
        <taxon>Eukaryota</taxon>
        <taxon>Sar</taxon>
        <taxon>Alveolata</taxon>
        <taxon>Dinophyceae</taxon>
        <taxon>Peridiniales</taxon>
        <taxon>Peridiniales incertae sedis</taxon>
        <taxon>Zooxanthella</taxon>
    </lineage>
</organism>
<name>A0A7S2KZJ8_9DINO</name>
<proteinExistence type="predicted"/>
<dbReference type="EMBL" id="HBGW01054702">
    <property type="protein sequence ID" value="CAD9591533.1"/>
    <property type="molecule type" value="Transcribed_RNA"/>
</dbReference>
<evidence type="ECO:0000313" key="1">
    <source>
        <dbReference type="EMBL" id="CAD9591533.1"/>
    </source>
</evidence>
<accession>A0A7S2KZJ8</accession>
<dbReference type="AlphaFoldDB" id="A0A7S2KZJ8"/>
<protein>
    <submittedName>
        <fullName evidence="1">Uncharacterized protein</fullName>
    </submittedName>
</protein>